<name>A0A3D8IMM1_9HELI</name>
<evidence type="ECO:0000313" key="1">
    <source>
        <dbReference type="EMBL" id="RDU66452.1"/>
    </source>
</evidence>
<keyword evidence="2" id="KW-1185">Reference proteome</keyword>
<organism evidence="1 2">
    <name type="scientific">Helicobacter equorum</name>
    <dbReference type="NCBI Taxonomy" id="361872"/>
    <lineage>
        <taxon>Bacteria</taxon>
        <taxon>Pseudomonadati</taxon>
        <taxon>Campylobacterota</taxon>
        <taxon>Epsilonproteobacteria</taxon>
        <taxon>Campylobacterales</taxon>
        <taxon>Helicobacteraceae</taxon>
        <taxon>Helicobacter</taxon>
    </lineage>
</organism>
<dbReference type="AlphaFoldDB" id="A0A3D8IMM1"/>
<dbReference type="EMBL" id="NXLT01000006">
    <property type="protein sequence ID" value="RDU66452.1"/>
    <property type="molecule type" value="Genomic_DNA"/>
</dbReference>
<reference evidence="1 2" key="1">
    <citation type="submission" date="2018-04" db="EMBL/GenBank/DDBJ databases">
        <title>Novel Campyloabacter and Helicobacter Species and Strains.</title>
        <authorList>
            <person name="Mannion A.J."/>
            <person name="Shen Z."/>
            <person name="Fox J.G."/>
        </authorList>
    </citation>
    <scope>NUCLEOTIDE SEQUENCE [LARGE SCALE GENOMIC DNA]</scope>
    <source>
        <strain evidence="1 2">MIT 12-6600</strain>
    </source>
</reference>
<accession>A0A3D8IMM1</accession>
<dbReference type="Proteomes" id="UP000256514">
    <property type="component" value="Unassembled WGS sequence"/>
</dbReference>
<evidence type="ECO:0008006" key="3">
    <source>
        <dbReference type="Google" id="ProtNLM"/>
    </source>
</evidence>
<protein>
    <recommendedName>
        <fullName evidence="3">HD domain-containing protein</fullName>
    </recommendedName>
</protein>
<dbReference type="SUPFAM" id="SSF109604">
    <property type="entry name" value="HD-domain/PDEase-like"/>
    <property type="match status" value="1"/>
</dbReference>
<proteinExistence type="predicted"/>
<evidence type="ECO:0000313" key="2">
    <source>
        <dbReference type="Proteomes" id="UP000256514"/>
    </source>
</evidence>
<gene>
    <name evidence="1" type="ORF">CQA54_07060</name>
</gene>
<dbReference type="OrthoDB" id="5324848at2"/>
<dbReference type="Gene3D" id="1.10.3210.10">
    <property type="entry name" value="Hypothetical protein af1432"/>
    <property type="match status" value="1"/>
</dbReference>
<dbReference type="RefSeq" id="WP_115571406.1">
    <property type="nucleotide sequence ID" value="NZ_NXLT01000006.1"/>
</dbReference>
<comment type="caution">
    <text evidence="1">The sequence shown here is derived from an EMBL/GenBank/DDBJ whole genome shotgun (WGS) entry which is preliminary data.</text>
</comment>
<sequence length="268" mass="32262">MIFFRKKYSIIEMLYQNIKLLREINKARKEREFVKHFENTHEAHQFQDSRVTILFEKYRNRFKDRQLEPLIAYLMRDMEFCNFESSSSVPSIYETQYIRYKNRYDKLRDINLLSHTIRVFIKALELETNMPDRFMEQIALLTLAHDFGKNKKIYSLVASEGSREAHNHISALYLKIVMQRIQNYSDEFINSMCDSIYNHHSNNRIQQIAVPNSTYGQKEDLSLSFVENEFIKYLNICDHAARTEELRIIEQKILETESNKFKEWKGIK</sequence>